<dbReference type="PANTHER" id="PTHR20992">
    <property type="entry name" value="AT15442P-RELATED"/>
    <property type="match status" value="1"/>
</dbReference>
<feature type="transmembrane region" description="Helical" evidence="1">
    <location>
        <begin position="219"/>
        <end position="239"/>
    </location>
</feature>
<protein>
    <submittedName>
        <fullName evidence="2">DUF389 domain-containing protein</fullName>
    </submittedName>
</protein>
<feature type="transmembrane region" description="Helical" evidence="1">
    <location>
        <begin position="115"/>
        <end position="132"/>
    </location>
</feature>
<keyword evidence="3" id="KW-1185">Reference proteome</keyword>
<dbReference type="InterPro" id="IPR005240">
    <property type="entry name" value="DUF389"/>
</dbReference>
<feature type="transmembrane region" description="Helical" evidence="1">
    <location>
        <begin position="138"/>
        <end position="163"/>
    </location>
</feature>
<name>A0A939EYP9_9BACT</name>
<dbReference type="AlphaFoldDB" id="A0A939EYP9"/>
<gene>
    <name evidence="2" type="ORF">J0X19_18205</name>
</gene>
<feature type="transmembrane region" description="Helical" evidence="1">
    <location>
        <begin position="246"/>
        <end position="267"/>
    </location>
</feature>
<proteinExistence type="predicted"/>
<sequence length="308" mass="32397">MHRTFSITVPPATTELLCQQLTALETVISLSVQPGASRKPPGDIITVQVLNRGTDAVLRHLQNTLPPEQISVASSELSSLMSPSQASLIMGDKDEAIWEEIESGLRHQGRPTANFMLLMSLGGIIAAVGLVSKPVPQATAFIASSILAPGFEPLAAMPLGVVLQRWHVTWRGLRSTLLGYSLFIGAACLTMLLMAATGASSAEELATNPEVISMSQPDLKSMLVSGCGAAAGIIIIAAYRRSVIAGALIALVTMPAAALIGCSLALGRSHLALEGLARLSLDVALVVVLGLIIFQAKQLFLHRRKPSE</sequence>
<organism evidence="2 3">
    <name type="scientific">Hymenobacter telluris</name>
    <dbReference type="NCBI Taxonomy" id="2816474"/>
    <lineage>
        <taxon>Bacteria</taxon>
        <taxon>Pseudomonadati</taxon>
        <taxon>Bacteroidota</taxon>
        <taxon>Cytophagia</taxon>
        <taxon>Cytophagales</taxon>
        <taxon>Hymenobacteraceae</taxon>
        <taxon>Hymenobacter</taxon>
    </lineage>
</organism>
<dbReference type="RefSeq" id="WP_206985840.1">
    <property type="nucleotide sequence ID" value="NZ_JAFLQZ010000014.1"/>
</dbReference>
<dbReference type="PANTHER" id="PTHR20992:SF9">
    <property type="entry name" value="AT15442P-RELATED"/>
    <property type="match status" value="1"/>
</dbReference>
<dbReference type="EMBL" id="JAFLQZ010000014">
    <property type="protein sequence ID" value="MBO0359898.1"/>
    <property type="molecule type" value="Genomic_DNA"/>
</dbReference>
<accession>A0A939EYP9</accession>
<keyword evidence="1" id="KW-0472">Membrane</keyword>
<feature type="transmembrane region" description="Helical" evidence="1">
    <location>
        <begin position="279"/>
        <end position="296"/>
    </location>
</feature>
<evidence type="ECO:0000313" key="3">
    <source>
        <dbReference type="Proteomes" id="UP000664144"/>
    </source>
</evidence>
<evidence type="ECO:0000313" key="2">
    <source>
        <dbReference type="EMBL" id="MBO0359898.1"/>
    </source>
</evidence>
<dbReference type="Proteomes" id="UP000664144">
    <property type="component" value="Unassembled WGS sequence"/>
</dbReference>
<feature type="transmembrane region" description="Helical" evidence="1">
    <location>
        <begin position="175"/>
        <end position="199"/>
    </location>
</feature>
<reference evidence="2" key="1">
    <citation type="submission" date="2021-03" db="EMBL/GenBank/DDBJ databases">
        <authorList>
            <person name="Kim M.K."/>
        </authorList>
    </citation>
    <scope>NUCLEOTIDE SEQUENCE</scope>
    <source>
        <strain evidence="2">BT186</strain>
    </source>
</reference>
<comment type="caution">
    <text evidence="2">The sequence shown here is derived from an EMBL/GenBank/DDBJ whole genome shotgun (WGS) entry which is preliminary data.</text>
</comment>
<evidence type="ECO:0000256" key="1">
    <source>
        <dbReference type="SAM" id="Phobius"/>
    </source>
</evidence>
<dbReference type="Pfam" id="PF04087">
    <property type="entry name" value="DUF389"/>
    <property type="match status" value="1"/>
</dbReference>
<keyword evidence="1" id="KW-0812">Transmembrane</keyword>
<keyword evidence="1" id="KW-1133">Transmembrane helix</keyword>